<evidence type="ECO:0000313" key="3">
    <source>
        <dbReference type="Proteomes" id="UP000467305"/>
    </source>
</evidence>
<reference evidence="2 3" key="1">
    <citation type="submission" date="2019-09" db="EMBL/GenBank/DDBJ databases">
        <authorList>
            <person name="Cao W.R."/>
        </authorList>
    </citation>
    <scope>NUCLEOTIDE SEQUENCE [LARGE SCALE GENOMIC DNA]</scope>
    <source>
        <strain evidence="3">a4</strain>
    </source>
</reference>
<dbReference type="Proteomes" id="UP000467305">
    <property type="component" value="Unassembled WGS sequence"/>
</dbReference>
<dbReference type="RefSeq" id="WP_150900676.1">
    <property type="nucleotide sequence ID" value="NZ_WAAU01000028.1"/>
</dbReference>
<accession>A0A7J5AAU5</accession>
<organism evidence="2 3">
    <name type="scientific">Tenacibaculum aiptasiae</name>
    <dbReference type="NCBI Taxonomy" id="426481"/>
    <lineage>
        <taxon>Bacteria</taxon>
        <taxon>Pseudomonadati</taxon>
        <taxon>Bacteroidota</taxon>
        <taxon>Flavobacteriia</taxon>
        <taxon>Flavobacteriales</taxon>
        <taxon>Flavobacteriaceae</taxon>
        <taxon>Tenacibaculum</taxon>
    </lineage>
</organism>
<dbReference type="OrthoDB" id="981524at2"/>
<comment type="caution">
    <text evidence="2">The sequence shown here is derived from an EMBL/GenBank/DDBJ whole genome shotgun (WGS) entry which is preliminary data.</text>
</comment>
<evidence type="ECO:0008006" key="4">
    <source>
        <dbReference type="Google" id="ProtNLM"/>
    </source>
</evidence>
<keyword evidence="1" id="KW-0472">Membrane</keyword>
<evidence type="ECO:0000256" key="1">
    <source>
        <dbReference type="SAM" id="Phobius"/>
    </source>
</evidence>
<proteinExistence type="predicted"/>
<protein>
    <recommendedName>
        <fullName evidence="4">DUF3379 domain-containing protein</fullName>
    </recommendedName>
</protein>
<evidence type="ECO:0000313" key="2">
    <source>
        <dbReference type="EMBL" id="KAB1154593.1"/>
    </source>
</evidence>
<keyword evidence="3" id="KW-1185">Reference proteome</keyword>
<dbReference type="EMBL" id="WAAU01000028">
    <property type="protein sequence ID" value="KAB1154593.1"/>
    <property type="molecule type" value="Genomic_DNA"/>
</dbReference>
<dbReference type="AlphaFoldDB" id="A0A7J5AAU5"/>
<gene>
    <name evidence="2" type="ORF">F7018_13775</name>
</gene>
<feature type="transmembrane region" description="Helical" evidence="1">
    <location>
        <begin position="86"/>
        <end position="107"/>
    </location>
</feature>
<keyword evidence="1" id="KW-1133">Transmembrane helix</keyword>
<name>A0A7J5AAU5_9FLAO</name>
<sequence length="181" mass="20413">MDKEIKNKIDFINQKAGKQTGFSTPKNYFNGIEEDVLNSIKTESFSKKNSFEVPSNYFDKIEDDIFAKINTLEPKETKVISLRKRVLQLVPIAAAASVLLFIGLNYFNTNGKSVIYTIDDISDADLSAWYENGYGDTNDDELALALNTTDLESDTFNDISDDNLEEYLNGIDSSTYLNELE</sequence>
<keyword evidence="1" id="KW-0812">Transmembrane</keyword>